<dbReference type="Proteomes" id="UP000886796">
    <property type="component" value="Unassembled WGS sequence"/>
</dbReference>
<dbReference type="AlphaFoldDB" id="A0A9D1CLS4"/>
<keyword evidence="1" id="KW-0812">Transmembrane</keyword>
<keyword evidence="1" id="KW-1133">Transmembrane helix</keyword>
<feature type="transmembrane region" description="Helical" evidence="1">
    <location>
        <begin position="289"/>
        <end position="306"/>
    </location>
</feature>
<sequence>MLVFLALLLVANGWKLQWEYRKEIGQFAPYQELYNQFYDRWKGPITTEKVQELMTIYGPLKEKADSLSLRSIPGSGTYTDTESMDYHFFHFNFAEEMEYDYLYHNEALEITEKSWNLTSFYDGIGAAYPSAESRAFTRIFQGRSIPDFADTRYIEVLLNHDYSAMLVLLLCLFGLCTMFVTERESEMYMLQRTSKLGGRATVAAKFLSSVQYVVLVCILFFGEDFLVLQLLSGHWEALSSPLYAIQLFEAGPLGMTIGQFILWSGCMKTLGVLGCGCLVLLLSCLMRRVLTAFVTGLGGILALVVLQELCRTRVGLKWFNPMELVMVREISFDTAFVNVLGLPVQLYVFVLAGVLLTMAALVLLILHFHPGRRERR</sequence>
<reference evidence="2" key="2">
    <citation type="journal article" date="2021" name="PeerJ">
        <title>Extensive microbial diversity within the chicken gut microbiome revealed by metagenomics and culture.</title>
        <authorList>
            <person name="Gilroy R."/>
            <person name="Ravi A."/>
            <person name="Getino M."/>
            <person name="Pursley I."/>
            <person name="Horton D.L."/>
            <person name="Alikhan N.F."/>
            <person name="Baker D."/>
            <person name="Gharbi K."/>
            <person name="Hall N."/>
            <person name="Watson M."/>
            <person name="Adriaenssens E.M."/>
            <person name="Foster-Nyarko E."/>
            <person name="Jarju S."/>
            <person name="Secka A."/>
            <person name="Antonio M."/>
            <person name="Oren A."/>
            <person name="Chaudhuri R.R."/>
            <person name="La Ragione R."/>
            <person name="Hildebrand F."/>
            <person name="Pallen M.J."/>
        </authorList>
    </citation>
    <scope>NUCLEOTIDE SEQUENCE</scope>
    <source>
        <strain evidence="2">13361</strain>
    </source>
</reference>
<name>A0A9D1CLS4_9FIRM</name>
<evidence type="ECO:0000256" key="1">
    <source>
        <dbReference type="SAM" id="Phobius"/>
    </source>
</evidence>
<feature type="transmembrane region" description="Helical" evidence="1">
    <location>
        <begin position="346"/>
        <end position="366"/>
    </location>
</feature>
<protein>
    <submittedName>
        <fullName evidence="2">Uncharacterized protein</fullName>
    </submittedName>
</protein>
<gene>
    <name evidence="2" type="ORF">IAB74_02200</name>
</gene>
<dbReference type="EMBL" id="DVFK01000028">
    <property type="protein sequence ID" value="HIQ67308.1"/>
    <property type="molecule type" value="Genomic_DNA"/>
</dbReference>
<comment type="caution">
    <text evidence="2">The sequence shown here is derived from an EMBL/GenBank/DDBJ whole genome shotgun (WGS) entry which is preliminary data.</text>
</comment>
<accession>A0A9D1CLS4</accession>
<evidence type="ECO:0000313" key="3">
    <source>
        <dbReference type="Proteomes" id="UP000886796"/>
    </source>
</evidence>
<keyword evidence="1" id="KW-0472">Membrane</keyword>
<feature type="transmembrane region" description="Helical" evidence="1">
    <location>
        <begin position="260"/>
        <end position="282"/>
    </location>
</feature>
<proteinExistence type="predicted"/>
<reference evidence="2" key="1">
    <citation type="submission" date="2020-10" db="EMBL/GenBank/DDBJ databases">
        <authorList>
            <person name="Gilroy R."/>
        </authorList>
    </citation>
    <scope>NUCLEOTIDE SEQUENCE</scope>
    <source>
        <strain evidence="2">13361</strain>
    </source>
</reference>
<feature type="transmembrane region" description="Helical" evidence="1">
    <location>
        <begin position="202"/>
        <end position="222"/>
    </location>
</feature>
<evidence type="ECO:0000313" key="2">
    <source>
        <dbReference type="EMBL" id="HIQ67308.1"/>
    </source>
</evidence>
<organism evidence="2 3">
    <name type="scientific">Candidatus Faecousia excrementigallinarum</name>
    <dbReference type="NCBI Taxonomy" id="2840806"/>
    <lineage>
        <taxon>Bacteria</taxon>
        <taxon>Bacillati</taxon>
        <taxon>Bacillota</taxon>
        <taxon>Clostridia</taxon>
        <taxon>Eubacteriales</taxon>
        <taxon>Oscillospiraceae</taxon>
        <taxon>Faecousia</taxon>
    </lineage>
</organism>
<feature type="transmembrane region" description="Helical" evidence="1">
    <location>
        <begin position="162"/>
        <end position="181"/>
    </location>
</feature>